<keyword evidence="9" id="KW-0418">Kinase</keyword>
<dbReference type="InterPro" id="IPR001789">
    <property type="entry name" value="Sig_transdc_resp-reg_receiver"/>
</dbReference>
<dbReference type="SUPFAM" id="SSF47384">
    <property type="entry name" value="Homodimeric domain of signal transducing histidine kinase"/>
    <property type="match status" value="1"/>
</dbReference>
<evidence type="ECO:0000256" key="3">
    <source>
        <dbReference type="ARBA" id="ARBA00022553"/>
    </source>
</evidence>
<reference evidence="9 10" key="1">
    <citation type="submission" date="2018-06" db="EMBL/GenBank/DDBJ databases">
        <title>Genomic Encyclopedia of Type Strains, Phase III (KMG-III): the genomes of soil and plant-associated and newly described type strains.</title>
        <authorList>
            <person name="Whitman W."/>
        </authorList>
    </citation>
    <scope>NUCLEOTIDE SEQUENCE [LARGE SCALE GENOMIC DNA]</scope>
    <source>
        <strain evidence="9 10">CECT 7732</strain>
    </source>
</reference>
<feature type="domain" description="Response regulatory" evidence="8">
    <location>
        <begin position="602"/>
        <end position="718"/>
    </location>
</feature>
<dbReference type="InterPro" id="IPR036890">
    <property type="entry name" value="HATPase_C_sf"/>
</dbReference>
<evidence type="ECO:0000313" key="9">
    <source>
        <dbReference type="EMBL" id="RBO82703.1"/>
    </source>
</evidence>
<feature type="transmembrane region" description="Helical" evidence="6">
    <location>
        <begin position="20"/>
        <end position="39"/>
    </location>
</feature>
<gene>
    <name evidence="9" type="ORF">DFP76_105175</name>
</gene>
<dbReference type="SUPFAM" id="SSF55874">
    <property type="entry name" value="ATPase domain of HSP90 chaperone/DNA topoisomerase II/histidine kinase"/>
    <property type="match status" value="1"/>
</dbReference>
<dbReference type="FunFam" id="3.30.565.10:FF:000010">
    <property type="entry name" value="Sensor histidine kinase RcsC"/>
    <property type="match status" value="1"/>
</dbReference>
<dbReference type="SUPFAM" id="SSF52172">
    <property type="entry name" value="CheY-like"/>
    <property type="match status" value="1"/>
</dbReference>
<dbReference type="EMBL" id="QNRF01000005">
    <property type="protein sequence ID" value="RBO82703.1"/>
    <property type="molecule type" value="Genomic_DNA"/>
</dbReference>
<evidence type="ECO:0000256" key="6">
    <source>
        <dbReference type="SAM" id="Phobius"/>
    </source>
</evidence>
<evidence type="ECO:0000259" key="7">
    <source>
        <dbReference type="PROSITE" id="PS50109"/>
    </source>
</evidence>
<comment type="catalytic activity">
    <reaction evidence="1">
        <text>ATP + protein L-histidine = ADP + protein N-phospho-L-histidine.</text>
        <dbReference type="EC" id="2.7.13.3"/>
    </reaction>
</comment>
<dbReference type="InterPro" id="IPR005467">
    <property type="entry name" value="His_kinase_dom"/>
</dbReference>
<dbReference type="PRINTS" id="PR00344">
    <property type="entry name" value="BCTRLSENSOR"/>
</dbReference>
<dbReference type="InterPro" id="IPR004358">
    <property type="entry name" value="Sig_transdc_His_kin-like_C"/>
</dbReference>
<dbReference type="Gene3D" id="3.40.50.2300">
    <property type="match status" value="1"/>
</dbReference>
<protein>
    <recommendedName>
        <fullName evidence="2">histidine kinase</fullName>
        <ecNumber evidence="2">2.7.13.3</ecNumber>
    </recommendedName>
</protein>
<dbReference type="InterPro" id="IPR003661">
    <property type="entry name" value="HisK_dim/P_dom"/>
</dbReference>
<keyword evidence="10" id="KW-1185">Reference proteome</keyword>
<dbReference type="CDD" id="cd16922">
    <property type="entry name" value="HATPase_EvgS-ArcB-TorS-like"/>
    <property type="match status" value="1"/>
</dbReference>
<keyword evidence="9" id="KW-0808">Transferase</keyword>
<dbReference type="EC" id="2.7.13.3" evidence="2"/>
<keyword evidence="3 5" id="KW-0597">Phosphoprotein</keyword>
<sequence>MKALSLPRPLRSVAEKRSSIYLLVSAAVIFLAVTAGIFYELVERQKVIMSAVEEDALWASYQLDREALKLRNALKLLEDQADEERLQEVRDRFDILYSRLNIVKFGQLKQVFQRLPNADQVIEVISQKLIYLDSLLFVDDDQVDVKNALKESNSILKTTESIVLDTLTLRSAEKVERRAVSYDLFIKLASLILVLAMTVMFIIYMLFRQLRIATESYQKSIELTDELGLAVQSAEEALKVKSEFMATMSHEIRTPMNAIIGFSHLLLEEALDDKVHDRVKKIQTSADALLHIINGILEFSKLESDGVELEEAEFSLDNVLEYVYQVNAEMAGKKNLHFSVSRDFELSNRLIGDQTRLQQIMINLLSNAIKFTNEGRVDLRVGLADEGHLLIEVQDTGVGIANNVDVFESFMQADSSTTRLFGGTGLGLSITRQLVDLFGGALTYVSGDGTGTLFKVVLPYRPVESTRQQNSNLVLLKDDVYLAAFLLESGMKNIVLSEAEEVVKDFSSQSQGLALGTLLVSYDYFSRSKHEYPDLCQTLKNHAAIYCKQDMPQHTESCSVLVTPNQVEELKNKNRVLMFAYDCDDASEQNGSLESHFMKDKHILLAEDNVVNANIVKAIYNKMGITLDWAENGEQAYANAIETHYDLILMDIRMPIMDGYQATQLIRDALGDKAPIILCLTADVVNVDGAEKVGSLFDDVMYKPLDHHMLIKKTISLLTAKESIRHEQTVVSTGLKSPDQKEKMAEIEVIEQLLLVGDVSSEGKVEELLIQLKDKSQQETLQQVLSYIKNYDFQDAIRVLKELKRLYLS</sequence>
<name>A0A366CY16_9GAMM</name>
<evidence type="ECO:0000256" key="1">
    <source>
        <dbReference type="ARBA" id="ARBA00000085"/>
    </source>
</evidence>
<dbReference type="RefSeq" id="WP_113874654.1">
    <property type="nucleotide sequence ID" value="NZ_QNRF01000005.1"/>
</dbReference>
<dbReference type="CDD" id="cd00082">
    <property type="entry name" value="HisKA"/>
    <property type="match status" value="1"/>
</dbReference>
<dbReference type="InterPro" id="IPR003594">
    <property type="entry name" value="HATPase_dom"/>
</dbReference>
<dbReference type="Proteomes" id="UP000252086">
    <property type="component" value="Unassembled WGS sequence"/>
</dbReference>
<comment type="caution">
    <text evidence="9">The sequence shown here is derived from an EMBL/GenBank/DDBJ whole genome shotgun (WGS) entry which is preliminary data.</text>
</comment>
<accession>A0A366CY16</accession>
<dbReference type="SMART" id="SM00448">
    <property type="entry name" value="REC"/>
    <property type="match status" value="1"/>
</dbReference>
<evidence type="ECO:0000259" key="8">
    <source>
        <dbReference type="PROSITE" id="PS50110"/>
    </source>
</evidence>
<dbReference type="OrthoDB" id="6724607at2"/>
<keyword evidence="6" id="KW-1133">Transmembrane helix</keyword>
<dbReference type="SMART" id="SM00387">
    <property type="entry name" value="HATPase_c"/>
    <property type="match status" value="1"/>
</dbReference>
<dbReference type="CDD" id="cd17546">
    <property type="entry name" value="REC_hyHK_CKI1_RcsC-like"/>
    <property type="match status" value="1"/>
</dbReference>
<organism evidence="9 10">
    <name type="scientific">Marinomonas aquiplantarum</name>
    <dbReference type="NCBI Taxonomy" id="491951"/>
    <lineage>
        <taxon>Bacteria</taxon>
        <taxon>Pseudomonadati</taxon>
        <taxon>Pseudomonadota</taxon>
        <taxon>Gammaproteobacteria</taxon>
        <taxon>Oceanospirillales</taxon>
        <taxon>Oceanospirillaceae</taxon>
        <taxon>Marinomonas</taxon>
    </lineage>
</organism>
<dbReference type="Pfam" id="PF00072">
    <property type="entry name" value="Response_reg"/>
    <property type="match status" value="1"/>
</dbReference>
<evidence type="ECO:0000256" key="2">
    <source>
        <dbReference type="ARBA" id="ARBA00012438"/>
    </source>
</evidence>
<dbReference type="InterPro" id="IPR036097">
    <property type="entry name" value="HisK_dim/P_sf"/>
</dbReference>
<dbReference type="PROSITE" id="PS50110">
    <property type="entry name" value="RESPONSE_REGULATORY"/>
    <property type="match status" value="1"/>
</dbReference>
<dbReference type="Gene3D" id="3.30.565.10">
    <property type="entry name" value="Histidine kinase-like ATPase, C-terminal domain"/>
    <property type="match status" value="1"/>
</dbReference>
<dbReference type="Pfam" id="PF00512">
    <property type="entry name" value="HisKA"/>
    <property type="match status" value="1"/>
</dbReference>
<proteinExistence type="predicted"/>
<feature type="modified residue" description="4-aspartylphosphate" evidence="5">
    <location>
        <position position="651"/>
    </location>
</feature>
<evidence type="ECO:0000313" key="10">
    <source>
        <dbReference type="Proteomes" id="UP000252086"/>
    </source>
</evidence>
<dbReference type="PANTHER" id="PTHR45339:SF1">
    <property type="entry name" value="HYBRID SIGNAL TRANSDUCTION HISTIDINE KINASE J"/>
    <property type="match status" value="1"/>
</dbReference>
<dbReference type="GO" id="GO:0000155">
    <property type="term" value="F:phosphorelay sensor kinase activity"/>
    <property type="evidence" value="ECO:0007669"/>
    <property type="project" value="InterPro"/>
</dbReference>
<dbReference type="AlphaFoldDB" id="A0A366CY16"/>
<feature type="domain" description="Histidine kinase" evidence="7">
    <location>
        <begin position="247"/>
        <end position="462"/>
    </location>
</feature>
<keyword evidence="6" id="KW-0472">Membrane</keyword>
<dbReference type="SMART" id="SM00388">
    <property type="entry name" value="HisKA"/>
    <property type="match status" value="1"/>
</dbReference>
<dbReference type="PANTHER" id="PTHR45339">
    <property type="entry name" value="HYBRID SIGNAL TRANSDUCTION HISTIDINE KINASE J"/>
    <property type="match status" value="1"/>
</dbReference>
<evidence type="ECO:0000256" key="5">
    <source>
        <dbReference type="PROSITE-ProRule" id="PRU00169"/>
    </source>
</evidence>
<dbReference type="InterPro" id="IPR011006">
    <property type="entry name" value="CheY-like_superfamily"/>
</dbReference>
<keyword evidence="6" id="KW-0812">Transmembrane</keyword>
<dbReference type="PROSITE" id="PS50109">
    <property type="entry name" value="HIS_KIN"/>
    <property type="match status" value="1"/>
</dbReference>
<feature type="transmembrane region" description="Helical" evidence="6">
    <location>
        <begin position="184"/>
        <end position="207"/>
    </location>
</feature>
<dbReference type="Gene3D" id="1.10.287.130">
    <property type="match status" value="1"/>
</dbReference>
<evidence type="ECO:0000256" key="4">
    <source>
        <dbReference type="ARBA" id="ARBA00023012"/>
    </source>
</evidence>
<keyword evidence="4" id="KW-0902">Two-component regulatory system</keyword>
<dbReference type="Pfam" id="PF02518">
    <property type="entry name" value="HATPase_c"/>
    <property type="match status" value="1"/>
</dbReference>